<comment type="cofactor">
    <cofactor evidence="1">
        <name>Mg(2+)</name>
        <dbReference type="ChEBI" id="CHEBI:18420"/>
    </cofactor>
</comment>
<evidence type="ECO:0000256" key="2">
    <source>
        <dbReference type="ARBA" id="ARBA00022723"/>
    </source>
</evidence>
<evidence type="ECO:0000256" key="1">
    <source>
        <dbReference type="ARBA" id="ARBA00001946"/>
    </source>
</evidence>
<name>A0A8B6GLN8_MYTGA</name>
<dbReference type="InterPro" id="IPR055295">
    <property type="entry name" value="NUDT22/NUDT9-like"/>
</dbReference>
<dbReference type="AlphaFoldDB" id="A0A8B6GLN8"/>
<protein>
    <recommendedName>
        <fullName evidence="5">Nudix hydrolase domain-containing protein</fullName>
    </recommendedName>
</protein>
<organism evidence="6 7">
    <name type="scientific">Mytilus galloprovincialis</name>
    <name type="common">Mediterranean mussel</name>
    <dbReference type="NCBI Taxonomy" id="29158"/>
    <lineage>
        <taxon>Eukaryota</taxon>
        <taxon>Metazoa</taxon>
        <taxon>Spiralia</taxon>
        <taxon>Lophotrochozoa</taxon>
        <taxon>Mollusca</taxon>
        <taxon>Bivalvia</taxon>
        <taxon>Autobranchia</taxon>
        <taxon>Pteriomorphia</taxon>
        <taxon>Mytilida</taxon>
        <taxon>Mytiloidea</taxon>
        <taxon>Mytilidae</taxon>
        <taxon>Mytilinae</taxon>
        <taxon>Mytilus</taxon>
    </lineage>
</organism>
<dbReference type="PROSITE" id="PS51462">
    <property type="entry name" value="NUDIX"/>
    <property type="match status" value="1"/>
</dbReference>
<evidence type="ECO:0000313" key="7">
    <source>
        <dbReference type="Proteomes" id="UP000596742"/>
    </source>
</evidence>
<dbReference type="GO" id="GO:0046872">
    <property type="term" value="F:metal ion binding"/>
    <property type="evidence" value="ECO:0007669"/>
    <property type="project" value="UniProtKB-KW"/>
</dbReference>
<evidence type="ECO:0000256" key="3">
    <source>
        <dbReference type="ARBA" id="ARBA00022801"/>
    </source>
</evidence>
<proteinExistence type="predicted"/>
<evidence type="ECO:0000256" key="4">
    <source>
        <dbReference type="ARBA" id="ARBA00022842"/>
    </source>
</evidence>
<dbReference type="Proteomes" id="UP000596742">
    <property type="component" value="Unassembled WGS sequence"/>
</dbReference>
<feature type="domain" description="Nudix hydrolase" evidence="5">
    <location>
        <begin position="127"/>
        <end position="291"/>
    </location>
</feature>
<keyword evidence="4" id="KW-0460">Magnesium</keyword>
<keyword evidence="2" id="KW-0479">Metal-binding</keyword>
<reference evidence="6" key="1">
    <citation type="submission" date="2018-11" db="EMBL/GenBank/DDBJ databases">
        <authorList>
            <person name="Alioto T."/>
            <person name="Alioto T."/>
        </authorList>
    </citation>
    <scope>NUCLEOTIDE SEQUENCE</scope>
</reference>
<dbReference type="GO" id="GO:0052751">
    <property type="term" value="F:GDP-mannose hydrolase activity"/>
    <property type="evidence" value="ECO:0007669"/>
    <property type="project" value="TreeGrafter"/>
</dbReference>
<keyword evidence="3" id="KW-0378">Hydrolase</keyword>
<dbReference type="InterPro" id="IPR000086">
    <property type="entry name" value="NUDIX_hydrolase_dom"/>
</dbReference>
<evidence type="ECO:0000259" key="5">
    <source>
        <dbReference type="PROSITE" id="PS51462"/>
    </source>
</evidence>
<dbReference type="PANTHER" id="PTHR31835:SF1">
    <property type="entry name" value="URIDINE DIPHOSPHATE GLUCOSE PYROPHOSPHATASE NUDT22"/>
    <property type="match status" value="1"/>
</dbReference>
<comment type="caution">
    <text evidence="6">The sequence shown here is derived from an EMBL/GenBank/DDBJ whole genome shotgun (WGS) entry which is preliminary data.</text>
</comment>
<gene>
    <name evidence="6" type="ORF">MGAL_10B052844</name>
</gene>
<evidence type="ECO:0000313" key="6">
    <source>
        <dbReference type="EMBL" id="VDI66172.1"/>
    </source>
</evidence>
<dbReference type="PANTHER" id="PTHR31835">
    <property type="entry name" value="URIDINE DIPHOSPHATE GLUCOSE PYROPHOSPHATASE"/>
    <property type="match status" value="1"/>
</dbReference>
<dbReference type="Gene3D" id="3.90.79.10">
    <property type="entry name" value="Nucleoside Triphosphate Pyrophosphohydrolase"/>
    <property type="match status" value="1"/>
</dbReference>
<sequence length="301" mass="33593">MTSINNKLENNPSMDPEVEMMFCAPPNITLNRNSTVVRNSSKFNRNVLPELEADIDGIWTDRLKTNPKLYNGTKFRLDSTELNANNVKLNIGITSYKDFIGTNWSPNATELQGKGDTHLKNPQAFMSDALGVGALLLSLDNYVTFQMRSLDCGEACGMWDVPGGHAEPKEIVGKKLMTEIDIDDMDSAKITNEIYDSILREVVDEVNVPMKCLSDPLLMGICRNNTSAGRPSAEFLIRCSLKSNEIRDLYLQGNQAEADESTCIRLLTLDEVLNMTGEHEMWKNMAPSSKGCITLAKHFKF</sequence>
<dbReference type="InterPro" id="IPR015797">
    <property type="entry name" value="NUDIX_hydrolase-like_dom_sf"/>
</dbReference>
<accession>A0A8B6GLN8</accession>
<dbReference type="OrthoDB" id="242473at2759"/>
<dbReference type="EMBL" id="UYJE01008682">
    <property type="protein sequence ID" value="VDI66172.1"/>
    <property type="molecule type" value="Genomic_DNA"/>
</dbReference>
<dbReference type="SUPFAM" id="SSF55811">
    <property type="entry name" value="Nudix"/>
    <property type="match status" value="1"/>
</dbReference>
<keyword evidence="7" id="KW-1185">Reference proteome</keyword>